<keyword evidence="13" id="KW-1185">Reference proteome</keyword>
<dbReference type="Pfam" id="PF00975">
    <property type="entry name" value="Thioesterase"/>
    <property type="match status" value="1"/>
</dbReference>
<dbReference type="InterPro" id="IPR020806">
    <property type="entry name" value="PKS_PP-bd"/>
</dbReference>
<dbReference type="SUPFAM" id="SSF56801">
    <property type="entry name" value="Acetyl-CoA synthetase-like"/>
    <property type="match status" value="2"/>
</dbReference>
<dbReference type="Pfam" id="PF13193">
    <property type="entry name" value="AMP-binding_C"/>
    <property type="match status" value="1"/>
</dbReference>
<dbReference type="InterPro" id="IPR025110">
    <property type="entry name" value="AMP-bd_C"/>
</dbReference>
<feature type="transmembrane region" description="Helical" evidence="9">
    <location>
        <begin position="1869"/>
        <end position="1895"/>
    </location>
</feature>
<dbReference type="SUPFAM" id="SSF53474">
    <property type="entry name" value="alpha/beta-Hydrolases"/>
    <property type="match status" value="1"/>
</dbReference>
<keyword evidence="6 9" id="KW-1133">Transmembrane helix</keyword>
<reference evidence="13" key="1">
    <citation type="journal article" date="2019" name="Int. J. Syst. Evol. Microbiol.">
        <title>The Global Catalogue of Microorganisms (GCM) 10K type strain sequencing project: providing services to taxonomists for standard genome sequencing and annotation.</title>
        <authorList>
            <consortium name="The Broad Institute Genomics Platform"/>
            <consortium name="The Broad Institute Genome Sequencing Center for Infectious Disease"/>
            <person name="Wu L."/>
            <person name="Ma J."/>
        </authorList>
    </citation>
    <scope>NUCLEOTIDE SEQUENCE [LARGE SCALE GENOMIC DNA]</scope>
    <source>
        <strain evidence="13">JCM 16546</strain>
    </source>
</reference>
<feature type="domain" description="Carrier" evidence="10">
    <location>
        <begin position="1502"/>
        <end position="1573"/>
    </location>
</feature>
<dbReference type="Pfam" id="PF00550">
    <property type="entry name" value="PP-binding"/>
    <property type="match status" value="2"/>
</dbReference>
<feature type="transmembrane region" description="Helical" evidence="9">
    <location>
        <begin position="2199"/>
        <end position="2218"/>
    </location>
</feature>
<feature type="transmembrane region" description="Helical" evidence="9">
    <location>
        <begin position="2080"/>
        <end position="2103"/>
    </location>
</feature>
<dbReference type="SUPFAM" id="SSF103473">
    <property type="entry name" value="MFS general substrate transporter"/>
    <property type="match status" value="1"/>
</dbReference>
<feature type="transmembrane region" description="Helical" evidence="9">
    <location>
        <begin position="2164"/>
        <end position="2187"/>
    </location>
</feature>
<dbReference type="Gene3D" id="3.30.559.30">
    <property type="entry name" value="Nonribosomal peptide synthetase, condensation domain"/>
    <property type="match status" value="1"/>
</dbReference>
<evidence type="ECO:0000256" key="3">
    <source>
        <dbReference type="ARBA" id="ARBA00022450"/>
    </source>
</evidence>
<dbReference type="SUPFAM" id="SSF52777">
    <property type="entry name" value="CoA-dependent acyltransferases"/>
    <property type="match status" value="2"/>
</dbReference>
<feature type="region of interest" description="Disordered" evidence="8">
    <location>
        <begin position="1483"/>
        <end position="1507"/>
    </location>
</feature>
<evidence type="ECO:0000313" key="13">
    <source>
        <dbReference type="Proteomes" id="UP001410795"/>
    </source>
</evidence>
<dbReference type="CDD" id="cd06173">
    <property type="entry name" value="MFS_MefA_like"/>
    <property type="match status" value="1"/>
</dbReference>
<comment type="caution">
    <text evidence="12">The sequence shown here is derived from an EMBL/GenBank/DDBJ whole genome shotgun (WGS) entry which is preliminary data.</text>
</comment>
<dbReference type="CDD" id="cd05930">
    <property type="entry name" value="A_NRPS"/>
    <property type="match status" value="2"/>
</dbReference>
<accession>A0ABP7BMN7</accession>
<dbReference type="InterPro" id="IPR010071">
    <property type="entry name" value="AA_adenyl_dom"/>
</dbReference>
<comment type="cofactor">
    <cofactor evidence="1">
        <name>pantetheine 4'-phosphate</name>
        <dbReference type="ChEBI" id="CHEBI:47942"/>
    </cofactor>
</comment>
<dbReference type="Gene3D" id="1.20.1250.20">
    <property type="entry name" value="MFS general substrate transporter like domains"/>
    <property type="match status" value="1"/>
</dbReference>
<feature type="transmembrane region" description="Helical" evidence="9">
    <location>
        <begin position="1993"/>
        <end position="2012"/>
    </location>
</feature>
<dbReference type="InterPro" id="IPR009081">
    <property type="entry name" value="PP-bd_ACP"/>
</dbReference>
<dbReference type="SUPFAM" id="SSF47336">
    <property type="entry name" value="ACP-like"/>
    <property type="match status" value="1"/>
</dbReference>
<dbReference type="InterPro" id="IPR020846">
    <property type="entry name" value="MFS_dom"/>
</dbReference>
<dbReference type="InterPro" id="IPR036259">
    <property type="entry name" value="MFS_trans_sf"/>
</dbReference>
<feature type="domain" description="Major facilitator superfamily (MFS) profile" evidence="11">
    <location>
        <begin position="1868"/>
        <end position="2277"/>
    </location>
</feature>
<evidence type="ECO:0000259" key="11">
    <source>
        <dbReference type="PROSITE" id="PS50850"/>
    </source>
</evidence>
<dbReference type="RefSeq" id="WP_221860663.1">
    <property type="nucleotide sequence ID" value="NZ_BAAAYV010000015.1"/>
</dbReference>
<sequence length="2311" mass="246968">MPPTSTAPVLLDDVWTDIVQQIETMPDAIALADGEGDVTYGRLEVLVSDAAQALREAGVRRGDLVGIHLPRGRAAVIGALAALSIGAGYVPLDPVYPEARLTFMQEQTRPRAVLTAQGVRVMSDGAKQTDPAYVIFTSGSTGLPKGVLIGRRALTAFARTFARTFSLSASDRVLQFASMSFDVSVEEIFPTLTRGATVVLRDDDMIGRPELFLRRCGELGITVLDLPTAYWHELVTAVSRGEAALPESVRCVIIGGETARPDAVRQWRRALGAHSARLFNTYGPTETTVGVTAADVTEWDGDIVPIGVPHDGVTCRIGEDDELLVGGIGVADGYLGQPDLTAERFIVSPDGAREYRTGDRARWSSDGHLEFLGRIDDQVKISGHRVEPGEVEAALREIAGIDDAVVLVDSSTGRARLMGHVVADDTIDLTDVRAQLARTLPPYLVPATLASHRRFPLTPQGKVDKRALESDERSERVDTPDESPSQTASAALFEEVLGVRVAGTDDDFLSLGGDSLDAVRLLTALRREHAVTLSLSEWYAAPTVGALASAIASADGVLDANRAGSATGAVATLSEGVEHPLSPMQRDYWIAEQLCADLSVYTLGLQYRWTDEVDESALRLALDGLAHRHPLLRARFPEVDGEPRLVIDADATVALTVGEADRAAVDYRRGPIAHAFLDGATLTLLVHHLAFDGWSAGVFGQELAALYRAALPNGAAPALPASRPALDLAVRDAAAAVDPVLRDYWRERLSGSRRDLALPADRPRPAVPSYASARVVRHLPAETMARLRKLSGDERASLFHVVLAALQTVLRRHTGTTDITVLSPVAGRDSDEASAFIGPALNVLPLRGEVADDATFAEHLRRVRDATVRDLDHAALALPDLMTLVERSGNRAPLSSVMLTVHNTPHSTDPMLRYAGEVPPVASMVELSLAIDFPVDGAVLTADYALDLFDRERVDTLLSHLITVLDAVADDTSKPAAMVPMLSADEVLRLQDAGRCDPAPALHSRTVHELFEEHARRTPDAPALTVSGETISYGGLNRRANRLARHLQDEGAGPGDRVAIVLPRGVELFVAMWAVLKAGAAYVPVDPDYPAQRRAGMISDSAPLVVIDAEYLRAQGTDHSDGDLVSPAGSDDPAYVVFTSGSTGKPKGVVVTHGNLVHAVAMWREAYALRSDWSYLQAASFSFDMFVGETLRALTTGGRLVVVGRETVLDPPALFATMRDERIACTELVPAVLRALLDEAERGDGGGLSSVRLLIGGGEKWHVRDYRRARALVAPQARVVNSYGVTEATVDNLYFDGDADDLADDELLPIGRPFPGNSMYVLDPQGNHAPFGVIGELFLGGNGVAAGYHGRPELSAERFVPDPFSDAPDARMYRTGDAARFRADGTVDFLGRLDDQVKLNGHRIELGEVESALGSLPGIAACAAAVHDRGTGLDVLVGYVVLRRGVERDESTIRAGLAAFLPPHMVPGRVLVLEALPSSPNGKLDRRALPAPAEARPDTTAEPGTETERRIAAVWADVLGIATPGIDESFFALGGDSFAALKTVRRLDPAPSLVEFYEHATIRRLAAHLDDRERSGPTSTRLLHRLTPAAEAAGATLTVVAVPYSGGSAVAYRPLAEALPSEWALEALELPGHDGSRPDEALEPLDVVAERVVAEVAEIDGPVLFYGHCLGVALTVELARRAEANGIQVAGVALGAGFPTARLPGRVFDWIYRHLPVDRLSSDREYLEYLRARGGFSDLDADEQAFTLRNVRHDTRDAEEYFTAAYRSDIGRLKAPVLSVVGARDRVTEHYQERHREWAHFTEGEVGLTVLPGAGHFFVKDHAHPLAEALADFTARGTGDADPRETTAISSLDAEPQAIPDVQPSLRRFGVVAIGQLLSMVGSSLSSFVLSIWVFQQTGSITDFAVVNAVGLLPGIVAGPFAGAIADRWDKRKVMIASDSVATAAMVALAALILSGGLSMWQVYATVAVTSLAGAFQRPAYLSAVAQLVPKRYLGNAAGIGQLGAGVGQVFAPLLGASLIGLIGIGGVLILDMVTFAIGVFTLLITRFPKLAFRRREESFGAEVRNGWRYIRRRPGLRSALRYFVIDHVFYVLGFAVITPLLLLEQPPAIMGAALGATGVGALLGSVAMGIWGGTARRTHGMLLSMAIGSVAMMVVGLTSHPVLLILGMFVMGVAESLADGHWTAVVQGKVGLELQGRVLSIFLSLMLLTVPVGYLVVGPLAETYLQPLLEPGGAWADTLGLVTGVGPGRALALLIVLSGLLQLGWAIFGWSDRRLRLLEDDLPDAIPSGVIGTKDDLQRAADEALTRSIA</sequence>
<feature type="transmembrane region" description="Helical" evidence="9">
    <location>
        <begin position="2251"/>
        <end position="2269"/>
    </location>
</feature>
<feature type="transmembrane region" description="Helical" evidence="9">
    <location>
        <begin position="2018"/>
        <end position="2046"/>
    </location>
</feature>
<evidence type="ECO:0000259" key="10">
    <source>
        <dbReference type="PROSITE" id="PS50075"/>
    </source>
</evidence>
<gene>
    <name evidence="12" type="ORF">GCM10022202_27210</name>
</gene>
<feature type="domain" description="Carrier" evidence="10">
    <location>
        <begin position="480"/>
        <end position="555"/>
    </location>
</feature>
<dbReference type="InterPro" id="IPR011701">
    <property type="entry name" value="MFS"/>
</dbReference>
<dbReference type="Gene3D" id="3.40.50.1820">
    <property type="entry name" value="alpha/beta hydrolase"/>
    <property type="match status" value="1"/>
</dbReference>
<evidence type="ECO:0000313" key="12">
    <source>
        <dbReference type="EMBL" id="GAA3663876.1"/>
    </source>
</evidence>
<evidence type="ECO:0000256" key="4">
    <source>
        <dbReference type="ARBA" id="ARBA00022553"/>
    </source>
</evidence>
<dbReference type="Proteomes" id="UP001410795">
    <property type="component" value="Unassembled WGS sequence"/>
</dbReference>
<keyword evidence="5 9" id="KW-0812">Transmembrane</keyword>
<dbReference type="PANTHER" id="PTHR45527">
    <property type="entry name" value="NONRIBOSOMAL PEPTIDE SYNTHETASE"/>
    <property type="match status" value="1"/>
</dbReference>
<evidence type="ECO:0000256" key="2">
    <source>
        <dbReference type="ARBA" id="ARBA00004651"/>
    </source>
</evidence>
<protein>
    <recommendedName>
        <fullName evidence="14">Amino acid adenylation domain-containing protein</fullName>
    </recommendedName>
</protein>
<proteinExistence type="predicted"/>
<dbReference type="PROSITE" id="PS00012">
    <property type="entry name" value="PHOSPHOPANTETHEINE"/>
    <property type="match status" value="1"/>
</dbReference>
<dbReference type="Gene3D" id="3.30.559.10">
    <property type="entry name" value="Chloramphenicol acetyltransferase-like domain"/>
    <property type="match status" value="1"/>
</dbReference>
<feature type="region of interest" description="Disordered" evidence="8">
    <location>
        <begin position="460"/>
        <end position="488"/>
    </location>
</feature>
<dbReference type="InterPro" id="IPR029058">
    <property type="entry name" value="AB_hydrolase_fold"/>
</dbReference>
<comment type="subcellular location">
    <subcellularLocation>
        <location evidence="2">Cell membrane</location>
        <topology evidence="2">Multi-pass membrane protein</topology>
    </subcellularLocation>
</comment>
<dbReference type="Pfam" id="PF00501">
    <property type="entry name" value="AMP-binding"/>
    <property type="match status" value="2"/>
</dbReference>
<keyword evidence="7 9" id="KW-0472">Membrane</keyword>
<dbReference type="InterPro" id="IPR006162">
    <property type="entry name" value="Ppantetheine_attach_site"/>
</dbReference>
<feature type="transmembrane region" description="Helical" evidence="9">
    <location>
        <begin position="1901"/>
        <end position="1922"/>
    </location>
</feature>
<dbReference type="InterPro" id="IPR023213">
    <property type="entry name" value="CAT-like_dom_sf"/>
</dbReference>
<dbReference type="SMART" id="SM00823">
    <property type="entry name" value="PKS_PP"/>
    <property type="match status" value="2"/>
</dbReference>
<feature type="transmembrane region" description="Helical" evidence="9">
    <location>
        <begin position="1934"/>
        <end position="1955"/>
    </location>
</feature>
<keyword evidence="3" id="KW-0596">Phosphopantetheine</keyword>
<dbReference type="PROSITE" id="PS00455">
    <property type="entry name" value="AMP_BINDING"/>
    <property type="match status" value="2"/>
</dbReference>
<feature type="transmembrane region" description="Helical" evidence="9">
    <location>
        <begin position="2109"/>
        <end position="2132"/>
    </location>
</feature>
<keyword evidence="4" id="KW-0597">Phosphoprotein</keyword>
<evidence type="ECO:0000256" key="7">
    <source>
        <dbReference type="ARBA" id="ARBA00023136"/>
    </source>
</evidence>
<feature type="compositionally biased region" description="Basic and acidic residues" evidence="8">
    <location>
        <begin position="462"/>
        <end position="479"/>
    </location>
</feature>
<dbReference type="InterPro" id="IPR001031">
    <property type="entry name" value="Thioesterase"/>
</dbReference>
<dbReference type="InterPro" id="IPR020845">
    <property type="entry name" value="AMP-binding_CS"/>
</dbReference>
<evidence type="ECO:0000256" key="1">
    <source>
        <dbReference type="ARBA" id="ARBA00001957"/>
    </source>
</evidence>
<evidence type="ECO:0000256" key="6">
    <source>
        <dbReference type="ARBA" id="ARBA00022989"/>
    </source>
</evidence>
<dbReference type="Pfam" id="PF00668">
    <property type="entry name" value="Condensation"/>
    <property type="match status" value="1"/>
</dbReference>
<evidence type="ECO:0008006" key="14">
    <source>
        <dbReference type="Google" id="ProtNLM"/>
    </source>
</evidence>
<dbReference type="Pfam" id="PF07690">
    <property type="entry name" value="MFS_1"/>
    <property type="match status" value="1"/>
</dbReference>
<dbReference type="NCBIfam" id="TIGR01733">
    <property type="entry name" value="AA-adenyl-dom"/>
    <property type="match status" value="1"/>
</dbReference>
<dbReference type="InterPro" id="IPR042099">
    <property type="entry name" value="ANL_N_sf"/>
</dbReference>
<dbReference type="InterPro" id="IPR000873">
    <property type="entry name" value="AMP-dep_synth/lig_dom"/>
</dbReference>
<dbReference type="PANTHER" id="PTHR45527:SF1">
    <property type="entry name" value="FATTY ACID SYNTHASE"/>
    <property type="match status" value="1"/>
</dbReference>
<feature type="transmembrane region" description="Helical" evidence="9">
    <location>
        <begin position="2139"/>
        <end position="2158"/>
    </location>
</feature>
<dbReference type="InterPro" id="IPR001242">
    <property type="entry name" value="Condensation_dom"/>
</dbReference>
<dbReference type="Gene3D" id="3.40.50.12780">
    <property type="entry name" value="N-terminal domain of ligase-like"/>
    <property type="match status" value="2"/>
</dbReference>
<dbReference type="PROSITE" id="PS50075">
    <property type="entry name" value="CARRIER"/>
    <property type="match status" value="2"/>
</dbReference>
<evidence type="ECO:0000256" key="5">
    <source>
        <dbReference type="ARBA" id="ARBA00022692"/>
    </source>
</evidence>
<evidence type="ECO:0000256" key="9">
    <source>
        <dbReference type="SAM" id="Phobius"/>
    </source>
</evidence>
<dbReference type="InterPro" id="IPR045851">
    <property type="entry name" value="AMP-bd_C_sf"/>
</dbReference>
<dbReference type="PROSITE" id="PS50850">
    <property type="entry name" value="MFS"/>
    <property type="match status" value="1"/>
</dbReference>
<dbReference type="Gene3D" id="3.30.300.30">
    <property type="match status" value="2"/>
</dbReference>
<evidence type="ECO:0000256" key="8">
    <source>
        <dbReference type="SAM" id="MobiDB-lite"/>
    </source>
</evidence>
<dbReference type="Gene3D" id="1.10.1200.10">
    <property type="entry name" value="ACP-like"/>
    <property type="match status" value="2"/>
</dbReference>
<organism evidence="12 13">
    <name type="scientific">Microbacterium marinilacus</name>
    <dbReference type="NCBI Taxonomy" id="415209"/>
    <lineage>
        <taxon>Bacteria</taxon>
        <taxon>Bacillati</taxon>
        <taxon>Actinomycetota</taxon>
        <taxon>Actinomycetes</taxon>
        <taxon>Micrococcales</taxon>
        <taxon>Microbacteriaceae</taxon>
        <taxon>Microbacterium</taxon>
    </lineage>
</organism>
<name>A0ABP7BMN7_9MICO</name>
<dbReference type="InterPro" id="IPR036736">
    <property type="entry name" value="ACP-like_sf"/>
</dbReference>
<dbReference type="EMBL" id="BAAAYV010000015">
    <property type="protein sequence ID" value="GAA3663876.1"/>
    <property type="molecule type" value="Genomic_DNA"/>
</dbReference>